<sequence length="200" mass="21989">MKALITIGCMTDHGGIIVLGDSSFLVEGKAVHLDGMTHFCPKCKVQSRAIASNAGFMIVGGKSIVAVGDSSTCSSKYFKVSDLVVMSNGFGSERNSTSSLITANKLIEPQKEKLIEKIYWSYGDKFIPLEEKSRFFDDLNLHVETLGYSPGESVDIKVNPESSEIYTFQSFTVYIKLDPNGKGIFKNVFQGKTIIIDTEY</sequence>
<accession>A0A1S8CTP2</accession>
<dbReference type="Gene3D" id="2.60.200.60">
    <property type="match status" value="1"/>
</dbReference>
<dbReference type="Proteomes" id="UP000192132">
    <property type="component" value="Unassembled WGS sequence"/>
</dbReference>
<name>A0A1S8CTP2_9GAMM</name>
<proteinExistence type="predicted"/>
<evidence type="ECO:0000313" key="2">
    <source>
        <dbReference type="Proteomes" id="UP000192132"/>
    </source>
</evidence>
<dbReference type="EMBL" id="MLCN01000029">
    <property type="protein sequence ID" value="ONG38774.1"/>
    <property type="molecule type" value="Genomic_DNA"/>
</dbReference>
<keyword evidence="2" id="KW-1185">Reference proteome</keyword>
<dbReference type="CDD" id="cd14744">
    <property type="entry name" value="PAAR_CT_2"/>
    <property type="match status" value="1"/>
</dbReference>
<dbReference type="RefSeq" id="WP_076878737.1">
    <property type="nucleotide sequence ID" value="NZ_MLCN01000029.1"/>
</dbReference>
<evidence type="ECO:0008006" key="3">
    <source>
        <dbReference type="Google" id="ProtNLM"/>
    </source>
</evidence>
<gene>
    <name evidence="1" type="ORF">BKE30_11450</name>
</gene>
<dbReference type="Pfam" id="PF05488">
    <property type="entry name" value="PAAR_motif"/>
    <property type="match status" value="1"/>
</dbReference>
<dbReference type="OrthoDB" id="6659501at2"/>
<protein>
    <recommendedName>
        <fullName evidence="3">PAAR domain-containing protein</fullName>
    </recommendedName>
</protein>
<reference evidence="1 2" key="1">
    <citation type="submission" date="2016-10" db="EMBL/GenBank/DDBJ databases">
        <title>Draft Genome sequence of Alkanindiges sp. strain H1.</title>
        <authorList>
            <person name="Subhash Y."/>
            <person name="Lee S."/>
        </authorList>
    </citation>
    <scope>NUCLEOTIDE SEQUENCE [LARGE SCALE GENOMIC DNA]</scope>
    <source>
        <strain evidence="1 2">H1</strain>
    </source>
</reference>
<dbReference type="InterPro" id="IPR008727">
    <property type="entry name" value="PAAR_motif"/>
</dbReference>
<dbReference type="STRING" id="1907941.BKE30_11450"/>
<organism evidence="1 2">
    <name type="scientific">Alkanindiges hydrocarboniclasticus</name>
    <dbReference type="NCBI Taxonomy" id="1907941"/>
    <lineage>
        <taxon>Bacteria</taxon>
        <taxon>Pseudomonadati</taxon>
        <taxon>Pseudomonadota</taxon>
        <taxon>Gammaproteobacteria</taxon>
        <taxon>Moraxellales</taxon>
        <taxon>Moraxellaceae</taxon>
        <taxon>Alkanindiges</taxon>
    </lineage>
</organism>
<dbReference type="AlphaFoldDB" id="A0A1S8CTP2"/>
<evidence type="ECO:0000313" key="1">
    <source>
        <dbReference type="EMBL" id="ONG38774.1"/>
    </source>
</evidence>
<comment type="caution">
    <text evidence="1">The sequence shown here is derived from an EMBL/GenBank/DDBJ whole genome shotgun (WGS) entry which is preliminary data.</text>
</comment>